<dbReference type="EMBL" id="JAOPJF010000007">
    <property type="protein sequence ID" value="KAK1148580.1"/>
    <property type="molecule type" value="Genomic_DNA"/>
</dbReference>
<proteinExistence type="predicted"/>
<keyword evidence="2" id="KW-1185">Reference proteome</keyword>
<accession>A0ACC3BDK1</accession>
<gene>
    <name evidence="1" type="ORF">N8T08_009587</name>
</gene>
<sequence>MSRAREYLLSSQRYYGSAVQQIARSINRNSLSSPSHILAVLVLFCYFESAMGNFIGFGCHAQGVYTFIQTHFAAIASDQLGRELTAAWILAKNHNWWLRMHFSSVSLQLRQPSLALPPDISHILLAINARRAVVTSILCESYRLNNVALLQLWPCGHRHPDLTVDQCIASLEIESKKLDEWHSALPQCELPIESFPGFDALDRESGNFHPLLFTSHTLAMNYAYYACSRILQCTTLFHNLRQPQNPSATAAETETETNYWIRIILRIVAGLDKQTCFRENVYSIGISSLLAACLLRCHDSIIGTWIETWLSDWRSNNSALEEGSFPIAQVWELTRLINEEKAAGDDIYAIALPEDDGGGRGKNFALQEILEAYDIHPQRRSSDCLSFRFNRQAAAQLPTDDIFASSAAPSHLALISFDTARNEDQYSNKVLTQSPKVKTSRDF</sequence>
<name>A0ACC3BDK1_9EURO</name>
<evidence type="ECO:0000313" key="1">
    <source>
        <dbReference type="EMBL" id="KAK1148580.1"/>
    </source>
</evidence>
<organism evidence="1 2">
    <name type="scientific">Aspergillus melleus</name>
    <dbReference type="NCBI Taxonomy" id="138277"/>
    <lineage>
        <taxon>Eukaryota</taxon>
        <taxon>Fungi</taxon>
        <taxon>Dikarya</taxon>
        <taxon>Ascomycota</taxon>
        <taxon>Pezizomycotina</taxon>
        <taxon>Eurotiomycetes</taxon>
        <taxon>Eurotiomycetidae</taxon>
        <taxon>Eurotiales</taxon>
        <taxon>Aspergillaceae</taxon>
        <taxon>Aspergillus</taxon>
        <taxon>Aspergillus subgen. Circumdati</taxon>
    </lineage>
</organism>
<reference evidence="1 2" key="1">
    <citation type="journal article" date="2023" name="ACS Omega">
        <title>Identification of the Neoaspergillic Acid Biosynthesis Gene Cluster by Establishing an In Vitro CRISPR-Ribonucleoprotein Genetic System in Aspergillus melleus.</title>
        <authorList>
            <person name="Yuan B."/>
            <person name="Grau M.F."/>
            <person name="Murata R.M."/>
            <person name="Torok T."/>
            <person name="Venkateswaran K."/>
            <person name="Stajich J.E."/>
            <person name="Wang C.C.C."/>
        </authorList>
    </citation>
    <scope>NUCLEOTIDE SEQUENCE [LARGE SCALE GENOMIC DNA]</scope>
    <source>
        <strain evidence="1 2">IMV 1140</strain>
    </source>
</reference>
<comment type="caution">
    <text evidence="1">The sequence shown here is derived from an EMBL/GenBank/DDBJ whole genome shotgun (WGS) entry which is preliminary data.</text>
</comment>
<dbReference type="Proteomes" id="UP001177260">
    <property type="component" value="Unassembled WGS sequence"/>
</dbReference>
<protein>
    <submittedName>
        <fullName evidence="1">Uncharacterized protein</fullName>
    </submittedName>
</protein>
<evidence type="ECO:0000313" key="2">
    <source>
        <dbReference type="Proteomes" id="UP001177260"/>
    </source>
</evidence>